<sequence>MEYYSAEMELNAKFRNFSTNCSKVHSGQNTVQAQLKIRSKREYHAAGSNEELPLGEEFQKLTRCFIDVQEKKMTKRYKLAAVLLEQLKISAVQCKQTRRSQPTSELLDVRCMQILRALIHNEERRLPEDWALRMSESKIKKQITRVKDVQNALNDDNAILNVLPHLARRSDAIAREVLSLICIMLFNANGTVQVLTLVLMS</sequence>
<feature type="transmembrane region" description="Helical" evidence="1">
    <location>
        <begin position="177"/>
        <end position="200"/>
    </location>
</feature>
<evidence type="ECO:0000256" key="1">
    <source>
        <dbReference type="SAM" id="Phobius"/>
    </source>
</evidence>
<dbReference type="EMBL" id="BMAT01013420">
    <property type="protein sequence ID" value="GFS12814.1"/>
    <property type="molecule type" value="Genomic_DNA"/>
</dbReference>
<keyword evidence="1" id="KW-1133">Transmembrane helix</keyword>
<keyword evidence="1" id="KW-0472">Membrane</keyword>
<keyword evidence="3" id="KW-1185">Reference proteome</keyword>
<accession>A0AAV4IQY2</accession>
<name>A0AAV4IQY2_9GAST</name>
<protein>
    <submittedName>
        <fullName evidence="2">Inositol 1,4,5-trisphosphate receptor type 1</fullName>
    </submittedName>
</protein>
<reference evidence="2 3" key="1">
    <citation type="journal article" date="2021" name="Elife">
        <title>Chloroplast acquisition without the gene transfer in kleptoplastic sea slugs, Plakobranchus ocellatus.</title>
        <authorList>
            <person name="Maeda T."/>
            <person name="Takahashi S."/>
            <person name="Yoshida T."/>
            <person name="Shimamura S."/>
            <person name="Takaki Y."/>
            <person name="Nagai Y."/>
            <person name="Toyoda A."/>
            <person name="Suzuki Y."/>
            <person name="Arimoto A."/>
            <person name="Ishii H."/>
            <person name="Satoh N."/>
            <person name="Nishiyama T."/>
            <person name="Hasebe M."/>
            <person name="Maruyama T."/>
            <person name="Minagawa J."/>
            <person name="Obokata J."/>
            <person name="Shigenobu S."/>
        </authorList>
    </citation>
    <scope>NUCLEOTIDE SEQUENCE [LARGE SCALE GENOMIC DNA]</scope>
</reference>
<proteinExistence type="predicted"/>
<gene>
    <name evidence="2" type="ORF">ElyMa_006707600</name>
</gene>
<dbReference type="Proteomes" id="UP000762676">
    <property type="component" value="Unassembled WGS sequence"/>
</dbReference>
<comment type="caution">
    <text evidence="2">The sequence shown here is derived from an EMBL/GenBank/DDBJ whole genome shotgun (WGS) entry which is preliminary data.</text>
</comment>
<evidence type="ECO:0000313" key="3">
    <source>
        <dbReference type="Proteomes" id="UP000762676"/>
    </source>
</evidence>
<keyword evidence="1" id="KW-0812">Transmembrane</keyword>
<keyword evidence="2" id="KW-0675">Receptor</keyword>
<dbReference type="AlphaFoldDB" id="A0AAV4IQY2"/>
<organism evidence="2 3">
    <name type="scientific">Elysia marginata</name>
    <dbReference type="NCBI Taxonomy" id="1093978"/>
    <lineage>
        <taxon>Eukaryota</taxon>
        <taxon>Metazoa</taxon>
        <taxon>Spiralia</taxon>
        <taxon>Lophotrochozoa</taxon>
        <taxon>Mollusca</taxon>
        <taxon>Gastropoda</taxon>
        <taxon>Heterobranchia</taxon>
        <taxon>Euthyneura</taxon>
        <taxon>Panpulmonata</taxon>
        <taxon>Sacoglossa</taxon>
        <taxon>Placobranchoidea</taxon>
        <taxon>Plakobranchidae</taxon>
        <taxon>Elysia</taxon>
    </lineage>
</organism>
<evidence type="ECO:0000313" key="2">
    <source>
        <dbReference type="EMBL" id="GFS12814.1"/>
    </source>
</evidence>